<evidence type="ECO:0000313" key="1">
    <source>
        <dbReference type="EMBL" id="MFC4690203.1"/>
    </source>
</evidence>
<dbReference type="RefSeq" id="WP_375252501.1">
    <property type="nucleotide sequence ID" value="NZ_JBHSHB010000012.1"/>
</dbReference>
<protein>
    <recommendedName>
        <fullName evidence="3">Lipoprotein</fullName>
    </recommendedName>
</protein>
<name>A0ABV9L7V4_9FLAO</name>
<dbReference type="PROSITE" id="PS51257">
    <property type="entry name" value="PROKAR_LIPOPROTEIN"/>
    <property type="match status" value="1"/>
</dbReference>
<gene>
    <name evidence="1" type="ORF">ACFO5T_07155</name>
</gene>
<dbReference type="Proteomes" id="UP001595878">
    <property type="component" value="Unassembled WGS sequence"/>
</dbReference>
<organism evidence="1 2">
    <name type="scientific">Dokdonia genika</name>
    <dbReference type="NCBI Taxonomy" id="308113"/>
    <lineage>
        <taxon>Bacteria</taxon>
        <taxon>Pseudomonadati</taxon>
        <taxon>Bacteroidota</taxon>
        <taxon>Flavobacteriia</taxon>
        <taxon>Flavobacteriales</taxon>
        <taxon>Flavobacteriaceae</taxon>
        <taxon>Dokdonia</taxon>
    </lineage>
</organism>
<sequence>MNKIILIVLCLIVITACKSSFEPIAIKENQLSQESKDIAHNAALFYFNHCKSPQDQKLLKEWLDGPKVSNGLSKGLSVKKIECTCELINKDFGKLENLELGKIYGNGHSVVMYNYKATYSKLTEPAKISIYLDFRNILNGVSIRKEYKDTYTPFTPGKECQDL</sequence>
<accession>A0ABV9L7V4</accession>
<comment type="caution">
    <text evidence="1">The sequence shown here is derived from an EMBL/GenBank/DDBJ whole genome shotgun (WGS) entry which is preliminary data.</text>
</comment>
<evidence type="ECO:0008006" key="3">
    <source>
        <dbReference type="Google" id="ProtNLM"/>
    </source>
</evidence>
<evidence type="ECO:0000313" key="2">
    <source>
        <dbReference type="Proteomes" id="UP001595878"/>
    </source>
</evidence>
<dbReference type="EMBL" id="JBHSHB010000012">
    <property type="protein sequence ID" value="MFC4690203.1"/>
    <property type="molecule type" value="Genomic_DNA"/>
</dbReference>
<reference evidence="2" key="1">
    <citation type="journal article" date="2019" name="Int. J. Syst. Evol. Microbiol.">
        <title>The Global Catalogue of Microorganisms (GCM) 10K type strain sequencing project: providing services to taxonomists for standard genome sequencing and annotation.</title>
        <authorList>
            <consortium name="The Broad Institute Genomics Platform"/>
            <consortium name="The Broad Institute Genome Sequencing Center for Infectious Disease"/>
            <person name="Wu L."/>
            <person name="Ma J."/>
        </authorList>
    </citation>
    <scope>NUCLEOTIDE SEQUENCE [LARGE SCALE GENOMIC DNA]</scope>
    <source>
        <strain evidence="2">CGMCC 4.7427</strain>
    </source>
</reference>
<proteinExistence type="predicted"/>
<keyword evidence="2" id="KW-1185">Reference proteome</keyword>